<organism evidence="1 2">
    <name type="scientific">Pisolithus tinctorius Marx 270</name>
    <dbReference type="NCBI Taxonomy" id="870435"/>
    <lineage>
        <taxon>Eukaryota</taxon>
        <taxon>Fungi</taxon>
        <taxon>Dikarya</taxon>
        <taxon>Basidiomycota</taxon>
        <taxon>Agaricomycotina</taxon>
        <taxon>Agaricomycetes</taxon>
        <taxon>Agaricomycetidae</taxon>
        <taxon>Boletales</taxon>
        <taxon>Sclerodermatineae</taxon>
        <taxon>Pisolithaceae</taxon>
        <taxon>Pisolithus</taxon>
    </lineage>
</organism>
<proteinExistence type="predicted"/>
<dbReference type="AlphaFoldDB" id="A0A0C3JC72"/>
<keyword evidence="2" id="KW-1185">Reference proteome</keyword>
<dbReference type="HOGENOM" id="CLU_2498747_0_0_1"/>
<name>A0A0C3JC72_PISTI</name>
<protein>
    <submittedName>
        <fullName evidence="1">Uncharacterized protein</fullName>
    </submittedName>
</protein>
<gene>
    <name evidence="1" type="ORF">M404DRAFT_438470</name>
</gene>
<evidence type="ECO:0000313" key="1">
    <source>
        <dbReference type="EMBL" id="KIO06688.1"/>
    </source>
</evidence>
<dbReference type="EMBL" id="KN831962">
    <property type="protein sequence ID" value="KIO06688.1"/>
    <property type="molecule type" value="Genomic_DNA"/>
</dbReference>
<sequence length="86" mass="9315">MVCISALTSYTSNIMQTCVGLTLRPTYSNHDPSAFRTEPHTHCSCGDLSRSSEITPIHISQYACLTPMSSPSGRSPDLHLSIDQCG</sequence>
<accession>A0A0C3JC72</accession>
<reference evidence="1 2" key="1">
    <citation type="submission" date="2014-04" db="EMBL/GenBank/DDBJ databases">
        <authorList>
            <consortium name="DOE Joint Genome Institute"/>
            <person name="Kuo A."/>
            <person name="Kohler A."/>
            <person name="Costa M.D."/>
            <person name="Nagy L.G."/>
            <person name="Floudas D."/>
            <person name="Copeland A."/>
            <person name="Barry K.W."/>
            <person name="Cichocki N."/>
            <person name="Veneault-Fourrey C."/>
            <person name="LaButti K."/>
            <person name="Lindquist E.A."/>
            <person name="Lipzen A."/>
            <person name="Lundell T."/>
            <person name="Morin E."/>
            <person name="Murat C."/>
            <person name="Sun H."/>
            <person name="Tunlid A."/>
            <person name="Henrissat B."/>
            <person name="Grigoriev I.V."/>
            <person name="Hibbett D.S."/>
            <person name="Martin F."/>
            <person name="Nordberg H.P."/>
            <person name="Cantor M.N."/>
            <person name="Hua S.X."/>
        </authorList>
    </citation>
    <scope>NUCLEOTIDE SEQUENCE [LARGE SCALE GENOMIC DNA]</scope>
    <source>
        <strain evidence="1 2">Marx 270</strain>
    </source>
</reference>
<dbReference type="Proteomes" id="UP000054217">
    <property type="component" value="Unassembled WGS sequence"/>
</dbReference>
<reference evidence="2" key="2">
    <citation type="submission" date="2015-01" db="EMBL/GenBank/DDBJ databases">
        <title>Evolutionary Origins and Diversification of the Mycorrhizal Mutualists.</title>
        <authorList>
            <consortium name="DOE Joint Genome Institute"/>
            <consortium name="Mycorrhizal Genomics Consortium"/>
            <person name="Kohler A."/>
            <person name="Kuo A."/>
            <person name="Nagy L.G."/>
            <person name="Floudas D."/>
            <person name="Copeland A."/>
            <person name="Barry K.W."/>
            <person name="Cichocki N."/>
            <person name="Veneault-Fourrey C."/>
            <person name="LaButti K."/>
            <person name="Lindquist E.A."/>
            <person name="Lipzen A."/>
            <person name="Lundell T."/>
            <person name="Morin E."/>
            <person name="Murat C."/>
            <person name="Riley R."/>
            <person name="Ohm R."/>
            <person name="Sun H."/>
            <person name="Tunlid A."/>
            <person name="Henrissat B."/>
            <person name="Grigoriev I.V."/>
            <person name="Hibbett D.S."/>
            <person name="Martin F."/>
        </authorList>
    </citation>
    <scope>NUCLEOTIDE SEQUENCE [LARGE SCALE GENOMIC DNA]</scope>
    <source>
        <strain evidence="2">Marx 270</strain>
    </source>
</reference>
<dbReference type="InParanoid" id="A0A0C3JC72"/>
<evidence type="ECO:0000313" key="2">
    <source>
        <dbReference type="Proteomes" id="UP000054217"/>
    </source>
</evidence>